<keyword evidence="2" id="KW-1185">Reference proteome</keyword>
<dbReference type="EMBL" id="JASCRZ010000002">
    <property type="protein sequence ID" value="MDI5894385.1"/>
    <property type="molecule type" value="Genomic_DNA"/>
</dbReference>
<dbReference type="Proteomes" id="UP001243403">
    <property type="component" value="Unassembled WGS sequence"/>
</dbReference>
<evidence type="ECO:0000313" key="1">
    <source>
        <dbReference type="EMBL" id="MDI5894385.1"/>
    </source>
</evidence>
<protein>
    <submittedName>
        <fullName evidence="1">Phage virion morphogenesis protein</fullName>
    </submittedName>
</protein>
<reference evidence="1 2" key="1">
    <citation type="submission" date="2023-04" db="EMBL/GenBank/DDBJ databases">
        <title>Two novel species of Flavobacterium.</title>
        <authorList>
            <person name="Liu Q."/>
            <person name="Xin Y.-H."/>
        </authorList>
    </citation>
    <scope>NUCLEOTIDE SEQUENCE [LARGE SCALE GENOMIC DNA]</scope>
    <source>
        <strain evidence="1 2">LB1P51</strain>
    </source>
</reference>
<evidence type="ECO:0000313" key="2">
    <source>
        <dbReference type="Proteomes" id="UP001243403"/>
    </source>
</evidence>
<accession>A0ABT6V843</accession>
<name>A0ABT6V843_9FLAO</name>
<organism evidence="1 2">
    <name type="scientific">Flavobacterium algoritolerans</name>
    <dbReference type="NCBI Taxonomy" id="3041254"/>
    <lineage>
        <taxon>Bacteria</taxon>
        <taxon>Pseudomonadati</taxon>
        <taxon>Bacteroidota</taxon>
        <taxon>Flavobacteriia</taxon>
        <taxon>Flavobacteriales</taxon>
        <taxon>Flavobacteriaceae</taxon>
        <taxon>Flavobacterium</taxon>
    </lineage>
</organism>
<proteinExistence type="predicted"/>
<gene>
    <name evidence="1" type="ORF">QLS65_05745</name>
</gene>
<dbReference type="InterPro" id="IPR006522">
    <property type="entry name" value="Phage_virion_morphogenesis"/>
</dbReference>
<comment type="caution">
    <text evidence="1">The sequence shown here is derived from an EMBL/GenBank/DDBJ whole genome shotgun (WGS) entry which is preliminary data.</text>
</comment>
<dbReference type="RefSeq" id="WP_282715863.1">
    <property type="nucleotide sequence ID" value="NZ_JASCRZ010000002.1"/>
</dbReference>
<sequence length="173" mass="19945">MPSVNNNAKKFDILKQKYEVFRNKVPDMVAIQAVNFFKRNFELQGFVDNGVEKWKTLSNPADRSRQILRKRGTLKNAIKKIKAERNKVVVGVPADVKYAALQNYGGQVPITPKMRRYFWAMYKQTGQEYYKGLALTKKQHLDIPARKFIGDSAALVKNIDRMIVKELNLALKL</sequence>
<dbReference type="Pfam" id="PF05069">
    <property type="entry name" value="Phage_tail_S"/>
    <property type="match status" value="1"/>
</dbReference>